<name>A0A7J7H8A0_CAMSI</name>
<accession>A0A7J7H8A0</accession>
<organism evidence="2 3">
    <name type="scientific">Camellia sinensis</name>
    <name type="common">Tea plant</name>
    <name type="synonym">Thea sinensis</name>
    <dbReference type="NCBI Taxonomy" id="4442"/>
    <lineage>
        <taxon>Eukaryota</taxon>
        <taxon>Viridiplantae</taxon>
        <taxon>Streptophyta</taxon>
        <taxon>Embryophyta</taxon>
        <taxon>Tracheophyta</taxon>
        <taxon>Spermatophyta</taxon>
        <taxon>Magnoliopsida</taxon>
        <taxon>eudicotyledons</taxon>
        <taxon>Gunneridae</taxon>
        <taxon>Pentapetalae</taxon>
        <taxon>asterids</taxon>
        <taxon>Ericales</taxon>
        <taxon>Theaceae</taxon>
        <taxon>Camellia</taxon>
    </lineage>
</organism>
<dbReference type="InterPro" id="IPR045021">
    <property type="entry name" value="PSI1/2/3"/>
</dbReference>
<reference evidence="3" key="1">
    <citation type="journal article" date="2020" name="Nat. Commun.">
        <title>Genome assembly of wild tea tree DASZ reveals pedigree and selection history of tea varieties.</title>
        <authorList>
            <person name="Zhang W."/>
            <person name="Zhang Y."/>
            <person name="Qiu H."/>
            <person name="Guo Y."/>
            <person name="Wan H."/>
            <person name="Zhang X."/>
            <person name="Scossa F."/>
            <person name="Alseekh S."/>
            <person name="Zhang Q."/>
            <person name="Wang P."/>
            <person name="Xu L."/>
            <person name="Schmidt M.H."/>
            <person name="Jia X."/>
            <person name="Li D."/>
            <person name="Zhu A."/>
            <person name="Guo F."/>
            <person name="Chen W."/>
            <person name="Ni D."/>
            <person name="Usadel B."/>
            <person name="Fernie A.R."/>
            <person name="Wen W."/>
        </authorList>
    </citation>
    <scope>NUCLEOTIDE SEQUENCE [LARGE SCALE GENOMIC DNA]</scope>
    <source>
        <strain evidence="3">cv. G240</strain>
    </source>
</reference>
<sequence>MKLLDYLVKGESVMILQSELKNQRKLVRSLKNKSLWDRSLEEVVEKLVDIVTFLHQKISEAFEDNGLVLVGTERDNKPERLGVAGLALHYANLINQIDNIASWPTSLPPNMRDQLCHGYPNSVKIALRSRCQTIDTKEEALQLLAFMLLTIPQIKAEMEKTLQWLVPVATNTSNNEFGKKGDTHNNVIHLQTLHHADMHKTDHYVLEMATWLHRLISVVRCSDNGICRALPVQSPTPPRIESVASDDAATPIPIDSSKAHNAQLSLENKNLLEKVMNRKKLGLGICKSQEFEVREQSLGTEQEYREFAELAIRASKIFIRLSCKIWTYLFIGHGASVMLAECHCCKRVTPFFLYLK</sequence>
<keyword evidence="3" id="KW-1185">Reference proteome</keyword>
<dbReference type="Pfam" id="PF05003">
    <property type="entry name" value="DUF668"/>
    <property type="match status" value="1"/>
</dbReference>
<dbReference type="EMBL" id="JACBKZ010000006">
    <property type="protein sequence ID" value="KAF5948074.1"/>
    <property type="molecule type" value="Genomic_DNA"/>
</dbReference>
<proteinExistence type="predicted"/>
<evidence type="ECO:0000313" key="3">
    <source>
        <dbReference type="Proteomes" id="UP000593564"/>
    </source>
</evidence>
<dbReference type="GO" id="GO:0045927">
    <property type="term" value="P:positive regulation of growth"/>
    <property type="evidence" value="ECO:0007669"/>
    <property type="project" value="InterPro"/>
</dbReference>
<dbReference type="InterPro" id="IPR007700">
    <property type="entry name" value="DUF668"/>
</dbReference>
<protein>
    <recommendedName>
        <fullName evidence="1">DUF668 domain-containing protein</fullName>
    </recommendedName>
</protein>
<dbReference type="PANTHER" id="PTHR31730">
    <property type="entry name" value="OS01G0873900 PROTEIN"/>
    <property type="match status" value="1"/>
</dbReference>
<gene>
    <name evidence="2" type="ORF">HYC85_014031</name>
</gene>
<reference evidence="2 3" key="2">
    <citation type="submission" date="2020-07" db="EMBL/GenBank/DDBJ databases">
        <title>Genome assembly of wild tea tree DASZ reveals pedigree and selection history of tea varieties.</title>
        <authorList>
            <person name="Zhang W."/>
        </authorList>
    </citation>
    <scope>NUCLEOTIDE SEQUENCE [LARGE SCALE GENOMIC DNA]</scope>
    <source>
        <strain evidence="3">cv. G240</strain>
        <tissue evidence="2">Leaf</tissue>
    </source>
</reference>
<feature type="domain" description="DUF668" evidence="1">
    <location>
        <begin position="80"/>
        <end position="173"/>
    </location>
</feature>
<evidence type="ECO:0000259" key="1">
    <source>
        <dbReference type="Pfam" id="PF05003"/>
    </source>
</evidence>
<dbReference type="Proteomes" id="UP000593564">
    <property type="component" value="Unassembled WGS sequence"/>
</dbReference>
<evidence type="ECO:0000313" key="2">
    <source>
        <dbReference type="EMBL" id="KAF5948074.1"/>
    </source>
</evidence>
<dbReference type="AlphaFoldDB" id="A0A7J7H8A0"/>
<comment type="caution">
    <text evidence="2">The sequence shown here is derived from an EMBL/GenBank/DDBJ whole genome shotgun (WGS) entry which is preliminary data.</text>
</comment>
<dbReference type="PANTHER" id="PTHR31730:SF18">
    <property type="entry name" value="PROTEIN PSK SIMULATOR 2"/>
    <property type="match status" value="1"/>
</dbReference>